<dbReference type="GO" id="GO:0017017">
    <property type="term" value="F:MAP kinase tyrosine/serine/threonine phosphatase activity"/>
    <property type="evidence" value="ECO:0007669"/>
    <property type="project" value="TreeGrafter"/>
</dbReference>
<dbReference type="OMA" id="MDCIVQG"/>
<evidence type="ECO:0000313" key="8">
    <source>
        <dbReference type="Proteomes" id="UP000683925"/>
    </source>
</evidence>
<dbReference type="PROSITE" id="PS00383">
    <property type="entry name" value="TYR_PHOSPHATASE_1"/>
    <property type="match status" value="1"/>
</dbReference>
<dbReference type="InterPro" id="IPR000387">
    <property type="entry name" value="Tyr_Pase_dom"/>
</dbReference>
<evidence type="ECO:0000256" key="1">
    <source>
        <dbReference type="ARBA" id="ARBA00008601"/>
    </source>
</evidence>
<dbReference type="Proteomes" id="UP000683925">
    <property type="component" value="Unassembled WGS sequence"/>
</dbReference>
<gene>
    <name evidence="7" type="ORF">POCTA_138.1.T0390291</name>
</gene>
<dbReference type="GO" id="GO:0033550">
    <property type="term" value="F:MAP kinase tyrosine phosphatase activity"/>
    <property type="evidence" value="ECO:0007669"/>
    <property type="project" value="TreeGrafter"/>
</dbReference>
<comment type="caution">
    <text evidence="7">The sequence shown here is derived from an EMBL/GenBank/DDBJ whole genome shotgun (WGS) entry which is preliminary data.</text>
</comment>
<dbReference type="GO" id="GO:0008330">
    <property type="term" value="F:protein tyrosine/threonine phosphatase activity"/>
    <property type="evidence" value="ECO:0007669"/>
    <property type="project" value="TreeGrafter"/>
</dbReference>
<evidence type="ECO:0000256" key="4">
    <source>
        <dbReference type="ARBA" id="ARBA00022912"/>
    </source>
</evidence>
<dbReference type="OrthoDB" id="426001at2759"/>
<keyword evidence="3" id="KW-0378">Hydrolase</keyword>
<evidence type="ECO:0000256" key="2">
    <source>
        <dbReference type="ARBA" id="ARBA00013064"/>
    </source>
</evidence>
<dbReference type="CDD" id="cd14498">
    <property type="entry name" value="DSP"/>
    <property type="match status" value="1"/>
</dbReference>
<feature type="domain" description="Tyrosine specific protein phosphatases" evidence="6">
    <location>
        <begin position="73"/>
        <end position="137"/>
    </location>
</feature>
<organism evidence="7 8">
    <name type="scientific">Paramecium octaurelia</name>
    <dbReference type="NCBI Taxonomy" id="43137"/>
    <lineage>
        <taxon>Eukaryota</taxon>
        <taxon>Sar</taxon>
        <taxon>Alveolata</taxon>
        <taxon>Ciliophora</taxon>
        <taxon>Intramacronucleata</taxon>
        <taxon>Oligohymenophorea</taxon>
        <taxon>Peniculida</taxon>
        <taxon>Parameciidae</taxon>
        <taxon>Paramecium</taxon>
    </lineage>
</organism>
<feature type="domain" description="Tyrosine-protein phosphatase" evidence="5">
    <location>
        <begin position="18"/>
        <end position="158"/>
    </location>
</feature>
<keyword evidence="8" id="KW-1185">Reference proteome</keyword>
<dbReference type="PROSITE" id="PS50054">
    <property type="entry name" value="TYR_PHOSPHATASE_DUAL"/>
    <property type="match status" value="1"/>
</dbReference>
<dbReference type="Pfam" id="PF00782">
    <property type="entry name" value="DSPc"/>
    <property type="match status" value="1"/>
</dbReference>
<name>A0A8S1U7F5_PAROT</name>
<protein>
    <recommendedName>
        <fullName evidence="2">protein-tyrosine-phosphatase</fullName>
        <ecNumber evidence="2">3.1.3.48</ecNumber>
    </recommendedName>
</protein>
<sequence length="265" mass="30669">MFQPYSVITINLMDCIVQGQNQRGGLYLGNIESAGNGNLLGHYKIGAILTTMSSQEYIYDGNISSMFIRVDDADFVNLSQYFQQAIDFIDQNRLFTNVLVHCYAGISRSATIVIAYLMKSYKMTLDEAYKYVQQHRPIINPNPGFMKQLQQYEAYLFGFNVLRNSSIHQNEMMKIQNYSMQIANPEFQFYNIDFNQNLSNSQVQQTNLINSSNQKENQDNKLYSQYPIGSPRNFQQMGVTWTPALPQKEFNGQYPNYRSVEFIQN</sequence>
<keyword evidence="4" id="KW-0904">Protein phosphatase</keyword>
<evidence type="ECO:0000259" key="5">
    <source>
        <dbReference type="PROSITE" id="PS50054"/>
    </source>
</evidence>
<dbReference type="InterPro" id="IPR020422">
    <property type="entry name" value="TYR_PHOSPHATASE_DUAL_dom"/>
</dbReference>
<dbReference type="EC" id="3.1.3.48" evidence="2"/>
<dbReference type="EMBL" id="CAJJDP010000039">
    <property type="protein sequence ID" value="CAD8161251.1"/>
    <property type="molecule type" value="Genomic_DNA"/>
</dbReference>
<evidence type="ECO:0000313" key="7">
    <source>
        <dbReference type="EMBL" id="CAD8161251.1"/>
    </source>
</evidence>
<dbReference type="PROSITE" id="PS50056">
    <property type="entry name" value="TYR_PHOSPHATASE_2"/>
    <property type="match status" value="1"/>
</dbReference>
<dbReference type="PANTHER" id="PTHR10159">
    <property type="entry name" value="DUAL SPECIFICITY PROTEIN PHOSPHATASE"/>
    <property type="match status" value="1"/>
</dbReference>
<dbReference type="PANTHER" id="PTHR10159:SF511">
    <property type="entry name" value="DUAL SPECIFICITY PROTEIN PHOSPHATASE 1"/>
    <property type="match status" value="1"/>
</dbReference>
<accession>A0A8S1U7F5</accession>
<evidence type="ECO:0000256" key="3">
    <source>
        <dbReference type="ARBA" id="ARBA00022801"/>
    </source>
</evidence>
<dbReference type="InterPro" id="IPR000340">
    <property type="entry name" value="Dual-sp_phosphatase_cat-dom"/>
</dbReference>
<evidence type="ECO:0000259" key="6">
    <source>
        <dbReference type="PROSITE" id="PS50056"/>
    </source>
</evidence>
<proteinExistence type="inferred from homology"/>
<dbReference type="GO" id="GO:0043409">
    <property type="term" value="P:negative regulation of MAPK cascade"/>
    <property type="evidence" value="ECO:0007669"/>
    <property type="project" value="TreeGrafter"/>
</dbReference>
<reference evidence="7" key="1">
    <citation type="submission" date="2021-01" db="EMBL/GenBank/DDBJ databases">
        <authorList>
            <consortium name="Genoscope - CEA"/>
            <person name="William W."/>
        </authorList>
    </citation>
    <scope>NUCLEOTIDE SEQUENCE</scope>
</reference>
<dbReference type="GO" id="GO:0005737">
    <property type="term" value="C:cytoplasm"/>
    <property type="evidence" value="ECO:0007669"/>
    <property type="project" value="TreeGrafter"/>
</dbReference>
<dbReference type="SMART" id="SM00195">
    <property type="entry name" value="DSPc"/>
    <property type="match status" value="1"/>
</dbReference>
<comment type="similarity">
    <text evidence="1">Belongs to the protein-tyrosine phosphatase family. Non-receptor class dual specificity subfamily.</text>
</comment>
<dbReference type="AlphaFoldDB" id="A0A8S1U7F5"/>
<dbReference type="InterPro" id="IPR016130">
    <property type="entry name" value="Tyr_Pase_AS"/>
</dbReference>